<dbReference type="SUPFAM" id="SSF52096">
    <property type="entry name" value="ClpP/crotonase"/>
    <property type="match status" value="1"/>
</dbReference>
<accession>A0A250XCS4</accession>
<feature type="region of interest" description="Disordered" evidence="5">
    <location>
        <begin position="346"/>
        <end position="373"/>
    </location>
</feature>
<dbReference type="GO" id="GO:0008236">
    <property type="term" value="F:serine-type peptidase activity"/>
    <property type="evidence" value="ECO:0007669"/>
    <property type="project" value="UniProtKB-KW"/>
</dbReference>
<feature type="compositionally biased region" description="Low complexity" evidence="5">
    <location>
        <begin position="359"/>
        <end position="369"/>
    </location>
</feature>
<dbReference type="InterPro" id="IPR029045">
    <property type="entry name" value="ClpP/crotonase-like_dom_sf"/>
</dbReference>
<sequence>MQHSINLRPKVPKSRLSKRGCSRSCKSSQQSKVLCRSGPVADPPSGSSFWPGLGFGQHGLAAFVAAGASSLLVLFSTAGLEDNRLMTALPIAAENKVVSRPKVFQEAQISEGSQEGSSLSDSLLPITTESTSSNGITPLMTMSSETEDRLLEVVRQMETRLGSAVGGMADMLSPVSSEYGEDPIQADVISHTLIQEVWEVVDQNYLDARNTGFDAQKWARLRDAALSRSFNSVSSGYRAIKEMMATGLSDPYCRFITPKELSLMKKYDITGIGLNLGTGEEYERKTGRPLAVGPGVSKEEGGVYVVGVSQGSIADKAGIRQGDQFLQVDNATLGGFSPFQVSALIQGQRPERSDEHGDPTSASSSPSPSKVELKVRHPDGTMEAMTVERPVQVTPSPVNSKVVKEKEDNVGVIRLTSFNARAQRDLKAAIVQVLDQGANRLQLDLRDNRGGLVSEGLEVAKLFLGGGAPIVVTETRLNSEVPIADGQPFTAIPLTVLVNDHTASAAEIVAGALKDNCRAVLAGKRTYGKGLIQSVYELSDGSGMVLTVGKYLTPKRIEIDRFGIEPNFATAPTLKEERLELDACLVK</sequence>
<gene>
    <name evidence="7" type="ORF">CEUSTIGMA_g8291.t1</name>
</gene>
<keyword evidence="4" id="KW-0720">Serine protease</keyword>
<evidence type="ECO:0000259" key="6">
    <source>
        <dbReference type="PROSITE" id="PS50106"/>
    </source>
</evidence>
<proteinExistence type="inferred from homology"/>
<dbReference type="Gene3D" id="3.30.750.44">
    <property type="match status" value="1"/>
</dbReference>
<evidence type="ECO:0000256" key="1">
    <source>
        <dbReference type="ARBA" id="ARBA00009179"/>
    </source>
</evidence>
<dbReference type="PROSITE" id="PS50106">
    <property type="entry name" value="PDZ"/>
    <property type="match status" value="1"/>
</dbReference>
<dbReference type="Pfam" id="PF17820">
    <property type="entry name" value="PDZ_6"/>
    <property type="match status" value="1"/>
</dbReference>
<dbReference type="Pfam" id="PF03572">
    <property type="entry name" value="Peptidase_S41"/>
    <property type="match status" value="1"/>
</dbReference>
<dbReference type="GO" id="GO:0006508">
    <property type="term" value="P:proteolysis"/>
    <property type="evidence" value="ECO:0007669"/>
    <property type="project" value="UniProtKB-KW"/>
</dbReference>
<dbReference type="InterPro" id="IPR001478">
    <property type="entry name" value="PDZ"/>
</dbReference>
<evidence type="ECO:0000256" key="4">
    <source>
        <dbReference type="ARBA" id="ARBA00022825"/>
    </source>
</evidence>
<evidence type="ECO:0000256" key="2">
    <source>
        <dbReference type="ARBA" id="ARBA00022670"/>
    </source>
</evidence>
<dbReference type="OrthoDB" id="43580at2759"/>
<evidence type="ECO:0000313" key="8">
    <source>
        <dbReference type="Proteomes" id="UP000232323"/>
    </source>
</evidence>
<keyword evidence="2" id="KW-0645">Protease</keyword>
<feature type="compositionally biased region" description="Basic and acidic residues" evidence="5">
    <location>
        <begin position="349"/>
        <end position="358"/>
    </location>
</feature>
<keyword evidence="3" id="KW-0378">Hydrolase</keyword>
<organism evidence="7 8">
    <name type="scientific">Chlamydomonas eustigma</name>
    <dbReference type="NCBI Taxonomy" id="1157962"/>
    <lineage>
        <taxon>Eukaryota</taxon>
        <taxon>Viridiplantae</taxon>
        <taxon>Chlorophyta</taxon>
        <taxon>core chlorophytes</taxon>
        <taxon>Chlorophyceae</taxon>
        <taxon>CS clade</taxon>
        <taxon>Chlamydomonadales</taxon>
        <taxon>Chlamydomonadaceae</taxon>
        <taxon>Chlamydomonas</taxon>
    </lineage>
</organism>
<protein>
    <recommendedName>
        <fullName evidence="6">PDZ domain-containing protein</fullName>
    </recommendedName>
</protein>
<feature type="region of interest" description="Disordered" evidence="5">
    <location>
        <begin position="1"/>
        <end position="24"/>
    </location>
</feature>
<dbReference type="AlphaFoldDB" id="A0A250XCS4"/>
<dbReference type="Gene3D" id="3.90.226.10">
    <property type="entry name" value="2-enoyl-CoA Hydratase, Chain A, domain 1"/>
    <property type="match status" value="1"/>
</dbReference>
<comment type="caution">
    <text evidence="7">The sequence shown here is derived from an EMBL/GenBank/DDBJ whole genome shotgun (WGS) entry which is preliminary data.</text>
</comment>
<dbReference type="PANTHER" id="PTHR32060">
    <property type="entry name" value="TAIL-SPECIFIC PROTEASE"/>
    <property type="match status" value="1"/>
</dbReference>
<dbReference type="InterPro" id="IPR041489">
    <property type="entry name" value="PDZ_6"/>
</dbReference>
<dbReference type="GO" id="GO:0004175">
    <property type="term" value="F:endopeptidase activity"/>
    <property type="evidence" value="ECO:0007669"/>
    <property type="project" value="TreeGrafter"/>
</dbReference>
<dbReference type="InterPro" id="IPR036034">
    <property type="entry name" value="PDZ_sf"/>
</dbReference>
<feature type="domain" description="PDZ" evidence="6">
    <location>
        <begin position="260"/>
        <end position="346"/>
    </location>
</feature>
<dbReference type="CDD" id="cd07560">
    <property type="entry name" value="Peptidase_S41_CPP"/>
    <property type="match status" value="1"/>
</dbReference>
<keyword evidence="8" id="KW-1185">Reference proteome</keyword>
<evidence type="ECO:0000256" key="3">
    <source>
        <dbReference type="ARBA" id="ARBA00022801"/>
    </source>
</evidence>
<reference evidence="7 8" key="1">
    <citation type="submission" date="2017-08" db="EMBL/GenBank/DDBJ databases">
        <title>Acidophilic green algal genome provides insights into adaptation to an acidic environment.</title>
        <authorList>
            <person name="Hirooka S."/>
            <person name="Hirose Y."/>
            <person name="Kanesaki Y."/>
            <person name="Higuchi S."/>
            <person name="Fujiwara T."/>
            <person name="Onuma R."/>
            <person name="Era A."/>
            <person name="Ohbayashi R."/>
            <person name="Uzuka A."/>
            <person name="Nozaki H."/>
            <person name="Yoshikawa H."/>
            <person name="Miyagishima S.Y."/>
        </authorList>
    </citation>
    <scope>NUCLEOTIDE SEQUENCE [LARGE SCALE GENOMIC DNA]</scope>
    <source>
        <strain evidence="7 8">NIES-2499</strain>
    </source>
</reference>
<dbReference type="SMART" id="SM00228">
    <property type="entry name" value="PDZ"/>
    <property type="match status" value="1"/>
</dbReference>
<dbReference type="STRING" id="1157962.A0A250XCS4"/>
<dbReference type="InterPro" id="IPR004447">
    <property type="entry name" value="Peptidase_S41A"/>
</dbReference>
<evidence type="ECO:0000256" key="5">
    <source>
        <dbReference type="SAM" id="MobiDB-lite"/>
    </source>
</evidence>
<dbReference type="SMART" id="SM00245">
    <property type="entry name" value="TSPc"/>
    <property type="match status" value="1"/>
</dbReference>
<evidence type="ECO:0000313" key="7">
    <source>
        <dbReference type="EMBL" id="GAX80856.1"/>
    </source>
</evidence>
<name>A0A250XCS4_9CHLO</name>
<dbReference type="SUPFAM" id="SSF50156">
    <property type="entry name" value="PDZ domain-like"/>
    <property type="match status" value="1"/>
</dbReference>
<feature type="compositionally biased region" description="Basic residues" evidence="5">
    <location>
        <begin position="10"/>
        <end position="21"/>
    </location>
</feature>
<dbReference type="PANTHER" id="PTHR32060:SF22">
    <property type="entry name" value="CARBOXYL-TERMINAL-PROCESSING PEPTIDASE 3, CHLOROPLASTIC"/>
    <property type="match status" value="1"/>
</dbReference>
<dbReference type="InterPro" id="IPR005151">
    <property type="entry name" value="Tail-specific_protease"/>
</dbReference>
<dbReference type="Gene3D" id="2.30.42.10">
    <property type="match status" value="1"/>
</dbReference>
<comment type="similarity">
    <text evidence="1">Belongs to the peptidase S41A family.</text>
</comment>
<dbReference type="Proteomes" id="UP000232323">
    <property type="component" value="Unassembled WGS sequence"/>
</dbReference>
<dbReference type="EMBL" id="BEGY01000057">
    <property type="protein sequence ID" value="GAX80856.1"/>
    <property type="molecule type" value="Genomic_DNA"/>
</dbReference>